<evidence type="ECO:0000256" key="4">
    <source>
        <dbReference type="ARBA" id="ARBA00038302"/>
    </source>
</evidence>
<protein>
    <submittedName>
        <fullName evidence="7">Putative lyase</fullName>
    </submittedName>
</protein>
<keyword evidence="3 6" id="KW-0456">Lyase</keyword>
<dbReference type="STRING" id="1073574.GOARA_054_00120"/>
<dbReference type="InterPro" id="IPR015421">
    <property type="entry name" value="PyrdxlP-dep_Trfase_major"/>
</dbReference>
<evidence type="ECO:0000256" key="5">
    <source>
        <dbReference type="PIRSR" id="PIRSR602129-50"/>
    </source>
</evidence>
<comment type="cofactor">
    <cofactor evidence="1 5 6">
        <name>pyridoxal 5'-phosphate</name>
        <dbReference type="ChEBI" id="CHEBI:597326"/>
    </cofactor>
</comment>
<evidence type="ECO:0000256" key="3">
    <source>
        <dbReference type="ARBA" id="ARBA00023239"/>
    </source>
</evidence>
<dbReference type="InterPro" id="IPR015424">
    <property type="entry name" value="PyrdxlP-dep_Trfase"/>
</dbReference>
<dbReference type="GO" id="GO:0030170">
    <property type="term" value="F:pyridoxal phosphate binding"/>
    <property type="evidence" value="ECO:0007669"/>
    <property type="project" value="InterPro"/>
</dbReference>
<dbReference type="SUPFAM" id="SSF53383">
    <property type="entry name" value="PLP-dependent transferases"/>
    <property type="match status" value="1"/>
</dbReference>
<sequence>MSPDQSPSSPLAGDADAILARLRELRSADAPTHGGRILSYVYDSGLAALDDLAAAAAREVQPVNGLDPTVFTSVATMERELIAFARNAFQGPGAVGSVTSGGTESCLLAVKAARDRVSRTGRGSVVLPTTAHVAFVKAAHVLDVDLVRVPVDPDSTSVDADAVAGALRDDTFLIVASAPNYPTGVADPIGDLGRLALDREIALHVDACLGGFALAWWPEDLAPWDFAVPGVSSISADLHKYGYSPKGASILLHADRDRHRAQYFATTDWPGYPVVNPTLLGSRSAAGLAAAWAIVQYLGDDGFRTLVAAIARATTALRGTVEGIDGLRVVGDPVGPVFAVAADDSSASPIDPHRWARAVGDAGFELQLQPSFTQADSTVLPATTHLTVTPVTETVVDELSAALIGAADRTRGQAPAEPPQALADLAAAVDSGDASIGDLLALPSSVTADVLVAAGIDPHDADGELDMAAIVAAVQALPRPITAKMLTEFLASYTNPE</sequence>
<gene>
    <name evidence="7" type="ORF">GOARA_054_00120</name>
</gene>
<dbReference type="OrthoDB" id="3401800at2"/>
<evidence type="ECO:0000256" key="1">
    <source>
        <dbReference type="ARBA" id="ARBA00001933"/>
    </source>
</evidence>
<dbReference type="GO" id="GO:0019752">
    <property type="term" value="P:carboxylic acid metabolic process"/>
    <property type="evidence" value="ECO:0007669"/>
    <property type="project" value="InterPro"/>
</dbReference>
<comment type="similarity">
    <text evidence="4">Belongs to the group II decarboxylase family. Sphingosine-1-phosphate lyase subfamily.</text>
</comment>
<dbReference type="AlphaFoldDB" id="G7H311"/>
<dbReference type="EMBL" id="BAEE01000054">
    <property type="protein sequence ID" value="GAB10236.1"/>
    <property type="molecule type" value="Genomic_DNA"/>
</dbReference>
<dbReference type="InterPro" id="IPR002129">
    <property type="entry name" value="PyrdxlP-dep_de-COase"/>
</dbReference>
<dbReference type="PANTHER" id="PTHR42735:SF6">
    <property type="entry name" value="SPHINGOSINE-1-PHOSPHATE LYASE 1"/>
    <property type="match status" value="1"/>
</dbReference>
<feature type="modified residue" description="N6-(pyridoxal phosphate)lysine" evidence="5">
    <location>
        <position position="240"/>
    </location>
</feature>
<name>G7H311_9ACTN</name>
<reference evidence="7 8" key="1">
    <citation type="submission" date="2011-11" db="EMBL/GenBank/DDBJ databases">
        <title>Whole genome shotgun sequence of Gordonia araii NBRC 100433.</title>
        <authorList>
            <person name="Yoshida Y."/>
            <person name="Hosoyama A."/>
            <person name="Tsuchikane K."/>
            <person name="Katsumata H."/>
            <person name="Yamazaki S."/>
            <person name="Fujita N."/>
        </authorList>
    </citation>
    <scope>NUCLEOTIDE SEQUENCE [LARGE SCALE GENOMIC DNA]</scope>
    <source>
        <strain evidence="7 8">NBRC 100433</strain>
    </source>
</reference>
<evidence type="ECO:0000313" key="8">
    <source>
        <dbReference type="Proteomes" id="UP000035088"/>
    </source>
</evidence>
<evidence type="ECO:0000256" key="6">
    <source>
        <dbReference type="RuleBase" id="RU000382"/>
    </source>
</evidence>
<dbReference type="PANTHER" id="PTHR42735">
    <property type="match status" value="1"/>
</dbReference>
<proteinExistence type="inferred from homology"/>
<dbReference type="RefSeq" id="WP_007322311.1">
    <property type="nucleotide sequence ID" value="NZ_BAEE01000054.1"/>
</dbReference>
<dbReference type="Gene3D" id="3.90.1150.10">
    <property type="entry name" value="Aspartate Aminotransferase, domain 1"/>
    <property type="match status" value="1"/>
</dbReference>
<keyword evidence="2 5" id="KW-0663">Pyridoxal phosphate</keyword>
<dbReference type="Proteomes" id="UP000035088">
    <property type="component" value="Unassembled WGS sequence"/>
</dbReference>
<organism evidence="7 8">
    <name type="scientific">Gordonia araii NBRC 100433</name>
    <dbReference type="NCBI Taxonomy" id="1073574"/>
    <lineage>
        <taxon>Bacteria</taxon>
        <taxon>Bacillati</taxon>
        <taxon>Actinomycetota</taxon>
        <taxon>Actinomycetes</taxon>
        <taxon>Mycobacteriales</taxon>
        <taxon>Gordoniaceae</taxon>
        <taxon>Gordonia</taxon>
    </lineage>
</organism>
<comment type="caution">
    <text evidence="7">The sequence shown here is derived from an EMBL/GenBank/DDBJ whole genome shotgun (WGS) entry which is preliminary data.</text>
</comment>
<dbReference type="InterPro" id="IPR050477">
    <property type="entry name" value="GrpII_AminoAcid_Decarb"/>
</dbReference>
<evidence type="ECO:0000313" key="7">
    <source>
        <dbReference type="EMBL" id="GAB10236.1"/>
    </source>
</evidence>
<dbReference type="InterPro" id="IPR015422">
    <property type="entry name" value="PyrdxlP-dep_Trfase_small"/>
</dbReference>
<keyword evidence="8" id="KW-1185">Reference proteome</keyword>
<dbReference type="Pfam" id="PF00282">
    <property type="entry name" value="Pyridoxal_deC"/>
    <property type="match status" value="1"/>
</dbReference>
<dbReference type="GO" id="GO:0004058">
    <property type="term" value="F:aromatic-L-amino-acid decarboxylase activity"/>
    <property type="evidence" value="ECO:0007669"/>
    <property type="project" value="UniProtKB-ARBA"/>
</dbReference>
<evidence type="ECO:0000256" key="2">
    <source>
        <dbReference type="ARBA" id="ARBA00022898"/>
    </source>
</evidence>
<dbReference type="Gene3D" id="3.40.640.10">
    <property type="entry name" value="Type I PLP-dependent aspartate aminotransferase-like (Major domain)"/>
    <property type="match status" value="1"/>
</dbReference>
<accession>G7H311</accession>